<dbReference type="FunFam" id="2.60.40.10:FF:000032">
    <property type="entry name" value="palladin isoform X1"/>
    <property type="match status" value="1"/>
</dbReference>
<dbReference type="Pfam" id="PF08686">
    <property type="entry name" value="PLAC"/>
    <property type="match status" value="1"/>
</dbReference>
<dbReference type="SMART" id="SM00409">
    <property type="entry name" value="IG"/>
    <property type="match status" value="3"/>
</dbReference>
<dbReference type="SMART" id="SM00408">
    <property type="entry name" value="IGc2"/>
    <property type="match status" value="3"/>
</dbReference>
<dbReference type="EMBL" id="JH816265">
    <property type="protein sequence ID" value="EKC38954.1"/>
    <property type="molecule type" value="Genomic_DNA"/>
</dbReference>
<keyword evidence="1" id="KW-0732">Signal</keyword>
<dbReference type="InterPro" id="IPR007110">
    <property type="entry name" value="Ig-like_dom"/>
</dbReference>
<dbReference type="GO" id="GO:0030424">
    <property type="term" value="C:axon"/>
    <property type="evidence" value="ECO:0007669"/>
    <property type="project" value="TreeGrafter"/>
</dbReference>
<dbReference type="HOGENOM" id="CLU_744437_0_0_1"/>
<accession>K1R5Z6</accession>
<dbReference type="PANTHER" id="PTHR45080">
    <property type="entry name" value="CONTACTIN 5"/>
    <property type="match status" value="1"/>
</dbReference>
<dbReference type="InterPro" id="IPR050958">
    <property type="entry name" value="Cell_Adh-Cytoskel_Orgn"/>
</dbReference>
<dbReference type="PROSITE" id="PS50900">
    <property type="entry name" value="PLAC"/>
    <property type="match status" value="1"/>
</dbReference>
<dbReference type="PROSITE" id="PS50835">
    <property type="entry name" value="IG_LIKE"/>
    <property type="match status" value="2"/>
</dbReference>
<dbReference type="Gene3D" id="2.60.40.10">
    <property type="entry name" value="Immunoglobulins"/>
    <property type="match status" value="3"/>
</dbReference>
<evidence type="ECO:0000256" key="1">
    <source>
        <dbReference type="ARBA" id="ARBA00022729"/>
    </source>
</evidence>
<dbReference type="GO" id="GO:0008046">
    <property type="term" value="F:axon guidance receptor activity"/>
    <property type="evidence" value="ECO:0007669"/>
    <property type="project" value="TreeGrafter"/>
</dbReference>
<dbReference type="InterPro" id="IPR013098">
    <property type="entry name" value="Ig_I-set"/>
</dbReference>
<dbReference type="InterPro" id="IPR013783">
    <property type="entry name" value="Ig-like_fold"/>
</dbReference>
<dbReference type="SMART" id="SM00406">
    <property type="entry name" value="IGv"/>
    <property type="match status" value="2"/>
</dbReference>
<dbReference type="InterPro" id="IPR013106">
    <property type="entry name" value="Ig_V-set"/>
</dbReference>
<sequence>MDQLGFFHSVSAVNDLPPSLALSDNGFPDPIFDNDPSNVTFNIGETATLPCHVMNLQARYLYWMRMSEPNPITVGTYVYSPDTRFSVTKDHTSTHWDLRIRNVKLEDAGVYFCAVSSGEGREKHRRLIKLNVKGISINGSEFVNKGDPLVLECQASGFNQVSNYLECSNYNLPNSCQDCDPRFSVYPSGTLIIQRTLEQDMGSYLCVANNGVSNPAQRIVILHLRESLRASIEQVEERKREGETLYLTCSGFGYPTPSITWEKNGLPLRSDQRIKIQGGCLSLRVRNLALEDTGTYTCIVMNDEEKVEDTVSIQVTPFDLLSSTCVDSASKVKCSLIVAARLCGHTRYSRPCCESCQREKTRIMQRSSPILG</sequence>
<keyword evidence="2" id="KW-1015">Disulfide bond</keyword>
<dbReference type="InParanoid" id="K1R5Z6"/>
<reference evidence="4" key="1">
    <citation type="journal article" date="2012" name="Nature">
        <title>The oyster genome reveals stress adaptation and complexity of shell formation.</title>
        <authorList>
            <person name="Zhang G."/>
            <person name="Fang X."/>
            <person name="Guo X."/>
            <person name="Li L."/>
            <person name="Luo R."/>
            <person name="Xu F."/>
            <person name="Yang P."/>
            <person name="Zhang L."/>
            <person name="Wang X."/>
            <person name="Qi H."/>
            <person name="Xiong Z."/>
            <person name="Que H."/>
            <person name="Xie Y."/>
            <person name="Holland P.W."/>
            <person name="Paps J."/>
            <person name="Zhu Y."/>
            <person name="Wu F."/>
            <person name="Chen Y."/>
            <person name="Wang J."/>
            <person name="Peng C."/>
            <person name="Meng J."/>
            <person name="Yang L."/>
            <person name="Liu J."/>
            <person name="Wen B."/>
            <person name="Zhang N."/>
            <person name="Huang Z."/>
            <person name="Zhu Q."/>
            <person name="Feng Y."/>
            <person name="Mount A."/>
            <person name="Hedgecock D."/>
            <person name="Xu Z."/>
            <person name="Liu Y."/>
            <person name="Domazet-Loso T."/>
            <person name="Du Y."/>
            <person name="Sun X."/>
            <person name="Zhang S."/>
            <person name="Liu B."/>
            <person name="Cheng P."/>
            <person name="Jiang X."/>
            <person name="Li J."/>
            <person name="Fan D."/>
            <person name="Wang W."/>
            <person name="Fu W."/>
            <person name="Wang T."/>
            <person name="Wang B."/>
            <person name="Zhang J."/>
            <person name="Peng Z."/>
            <person name="Li Y."/>
            <person name="Li N."/>
            <person name="Wang J."/>
            <person name="Chen M."/>
            <person name="He Y."/>
            <person name="Tan F."/>
            <person name="Song X."/>
            <person name="Zheng Q."/>
            <person name="Huang R."/>
            <person name="Yang H."/>
            <person name="Du X."/>
            <person name="Chen L."/>
            <person name="Yang M."/>
            <person name="Gaffney P.M."/>
            <person name="Wang S."/>
            <person name="Luo L."/>
            <person name="She Z."/>
            <person name="Ming Y."/>
            <person name="Huang W."/>
            <person name="Zhang S."/>
            <person name="Huang B."/>
            <person name="Zhang Y."/>
            <person name="Qu T."/>
            <person name="Ni P."/>
            <person name="Miao G."/>
            <person name="Wang J."/>
            <person name="Wang Q."/>
            <person name="Steinberg C.E."/>
            <person name="Wang H."/>
            <person name="Li N."/>
            <person name="Qian L."/>
            <person name="Zhang G."/>
            <person name="Li Y."/>
            <person name="Yang H."/>
            <person name="Liu X."/>
            <person name="Wang J."/>
            <person name="Yin Y."/>
            <person name="Wang J."/>
        </authorList>
    </citation>
    <scope>NUCLEOTIDE SEQUENCE [LARGE SCALE GENOMIC DNA]</scope>
    <source>
        <strain evidence="4">05x7-T-G4-1.051#20</strain>
    </source>
</reference>
<dbReference type="InterPro" id="IPR010909">
    <property type="entry name" value="PLAC"/>
</dbReference>
<dbReference type="GO" id="GO:0005886">
    <property type="term" value="C:plasma membrane"/>
    <property type="evidence" value="ECO:0007669"/>
    <property type="project" value="TreeGrafter"/>
</dbReference>
<proteinExistence type="predicted"/>
<dbReference type="Pfam" id="PF07686">
    <property type="entry name" value="V-set"/>
    <property type="match status" value="1"/>
</dbReference>
<evidence type="ECO:0000313" key="4">
    <source>
        <dbReference type="EMBL" id="EKC38954.1"/>
    </source>
</evidence>
<dbReference type="InterPro" id="IPR003598">
    <property type="entry name" value="Ig_sub2"/>
</dbReference>
<keyword evidence="3" id="KW-0393">Immunoglobulin domain</keyword>
<dbReference type="GO" id="GO:0043025">
    <property type="term" value="C:neuronal cell body"/>
    <property type="evidence" value="ECO:0007669"/>
    <property type="project" value="TreeGrafter"/>
</dbReference>
<dbReference type="GO" id="GO:0050808">
    <property type="term" value="P:synapse organization"/>
    <property type="evidence" value="ECO:0007669"/>
    <property type="project" value="TreeGrafter"/>
</dbReference>
<evidence type="ECO:0000256" key="3">
    <source>
        <dbReference type="ARBA" id="ARBA00023319"/>
    </source>
</evidence>
<dbReference type="PANTHER" id="PTHR45080:SF8">
    <property type="entry name" value="IG-LIKE DOMAIN-CONTAINING PROTEIN"/>
    <property type="match status" value="1"/>
</dbReference>
<dbReference type="GO" id="GO:0007156">
    <property type="term" value="P:homophilic cell adhesion via plasma membrane adhesion molecules"/>
    <property type="evidence" value="ECO:0007669"/>
    <property type="project" value="TreeGrafter"/>
</dbReference>
<gene>
    <name evidence="4" type="ORF">CGI_10026721</name>
</gene>
<dbReference type="InterPro" id="IPR036179">
    <property type="entry name" value="Ig-like_dom_sf"/>
</dbReference>
<dbReference type="InterPro" id="IPR003599">
    <property type="entry name" value="Ig_sub"/>
</dbReference>
<organism evidence="4">
    <name type="scientific">Magallana gigas</name>
    <name type="common">Pacific oyster</name>
    <name type="synonym">Crassostrea gigas</name>
    <dbReference type="NCBI Taxonomy" id="29159"/>
    <lineage>
        <taxon>Eukaryota</taxon>
        <taxon>Metazoa</taxon>
        <taxon>Spiralia</taxon>
        <taxon>Lophotrochozoa</taxon>
        <taxon>Mollusca</taxon>
        <taxon>Bivalvia</taxon>
        <taxon>Autobranchia</taxon>
        <taxon>Pteriomorphia</taxon>
        <taxon>Ostreida</taxon>
        <taxon>Ostreoidea</taxon>
        <taxon>Ostreidae</taxon>
        <taxon>Magallana</taxon>
    </lineage>
</organism>
<dbReference type="SUPFAM" id="SSF48726">
    <property type="entry name" value="Immunoglobulin"/>
    <property type="match status" value="3"/>
</dbReference>
<protein>
    <submittedName>
        <fullName evidence="4">Lachesin</fullName>
    </submittedName>
</protein>
<name>K1R5Z6_MAGGI</name>
<dbReference type="AlphaFoldDB" id="K1R5Z6"/>
<evidence type="ECO:0000256" key="2">
    <source>
        <dbReference type="ARBA" id="ARBA00023157"/>
    </source>
</evidence>
<dbReference type="Pfam" id="PF07679">
    <property type="entry name" value="I-set"/>
    <property type="match status" value="1"/>
</dbReference>